<name>A0ABW9E136_9BURK</name>
<dbReference type="Proteomes" id="UP001629432">
    <property type="component" value="Unassembled WGS sequence"/>
</dbReference>
<dbReference type="InterPro" id="IPR000997">
    <property type="entry name" value="Cholinesterase"/>
</dbReference>
<evidence type="ECO:0000256" key="3">
    <source>
        <dbReference type="RuleBase" id="RU361235"/>
    </source>
</evidence>
<comment type="similarity">
    <text evidence="1 3">Belongs to the type-B carboxylesterase/lipase family.</text>
</comment>
<dbReference type="Gene3D" id="3.40.50.1820">
    <property type="entry name" value="alpha/beta hydrolase"/>
    <property type="match status" value="1"/>
</dbReference>
<dbReference type="PROSITE" id="PS00122">
    <property type="entry name" value="CARBOXYLESTERASE_B_1"/>
    <property type="match status" value="1"/>
</dbReference>
<proteinExistence type="inferred from homology"/>
<evidence type="ECO:0000256" key="2">
    <source>
        <dbReference type="ARBA" id="ARBA00022801"/>
    </source>
</evidence>
<dbReference type="PRINTS" id="PR00878">
    <property type="entry name" value="CHOLNESTRASE"/>
</dbReference>
<comment type="caution">
    <text evidence="5">The sequence shown here is derived from an EMBL/GenBank/DDBJ whole genome shotgun (WGS) entry which is preliminary data.</text>
</comment>
<keyword evidence="2 3" id="KW-0378">Hydrolase</keyword>
<dbReference type="EC" id="3.1.1.-" evidence="3"/>
<dbReference type="InterPro" id="IPR019819">
    <property type="entry name" value="Carboxylesterase_B_CS"/>
</dbReference>
<dbReference type="RefSeq" id="WP_408339953.1">
    <property type="nucleotide sequence ID" value="NZ_JAQQCF010000039.1"/>
</dbReference>
<organism evidence="5 6">
    <name type="scientific">Paraburkholderia metrosideri</name>
    <dbReference type="NCBI Taxonomy" id="580937"/>
    <lineage>
        <taxon>Bacteria</taxon>
        <taxon>Pseudomonadati</taxon>
        <taxon>Pseudomonadota</taxon>
        <taxon>Betaproteobacteria</taxon>
        <taxon>Burkholderiales</taxon>
        <taxon>Burkholderiaceae</taxon>
        <taxon>Paraburkholderia</taxon>
    </lineage>
</organism>
<evidence type="ECO:0000313" key="6">
    <source>
        <dbReference type="Proteomes" id="UP001629432"/>
    </source>
</evidence>
<sequence length="535" mass="57863">MKLKFHPALGFNCSDGIGILSKNWRVIGAAALTSLSMSLYTVPSFAASASAVSPTKVILGKTLVSGVDDGTVVSFKGIPYAAPPVGDLRWKPPAAFTADRDQIDASSFGPDCAQNSPYPESLGKGSSEDCLYLNIWTPKAARKPLPVIVFIHGGGFEYGSGAIPMYDGTSLARRDVLVVNFNYRLGIFGFLAHSGLSKESPRHVSGNYGLLDQIAALTWVKKNIRAFGGDPSRVTLMGQSAGSRSVSLLMTSPLANGLFEQVILQSGAGLRHVPDLHDAEQKGDSLGSLNTLRAKSTDELLALSSAMKASEGGLLEPSWGKPVVDRWAIPRDQIESFKTGAYRAVPMILGTNANEGGAFVRRSDREDQETFNQTLAKNFGALAPQLATVYQTEDFHAAHEKLWTDMEFNLPAERLAALSSKVQPATYRYSFARRRNESNTLPVHGDELQYVFGTLNTPHKGKIQPSDLGDRALSEEIQSSWVSFAKTGHPDTNQSVSWPKYSKAKMCFVFDVPGRVAACPDVATIEKILSHQTAY</sequence>
<reference evidence="5 6" key="1">
    <citation type="journal article" date="2024" name="Chem. Sci.">
        <title>Discovery of megapolipeptins by genome mining of a Burkholderiales bacteria collection.</title>
        <authorList>
            <person name="Paulo B.S."/>
            <person name="Recchia M.J.J."/>
            <person name="Lee S."/>
            <person name="Fergusson C.H."/>
            <person name="Romanowski S.B."/>
            <person name="Hernandez A."/>
            <person name="Krull N."/>
            <person name="Liu D.Y."/>
            <person name="Cavanagh H."/>
            <person name="Bos A."/>
            <person name="Gray C.A."/>
            <person name="Murphy B.T."/>
            <person name="Linington R.G."/>
            <person name="Eustaquio A.S."/>
        </authorList>
    </citation>
    <scope>NUCLEOTIDE SEQUENCE [LARGE SCALE GENOMIC DNA]</scope>
    <source>
        <strain evidence="5 6">RL17-338-BIC-A</strain>
    </source>
</reference>
<dbReference type="Pfam" id="PF00135">
    <property type="entry name" value="COesterase"/>
    <property type="match status" value="1"/>
</dbReference>
<accession>A0ABW9E136</accession>
<evidence type="ECO:0000259" key="4">
    <source>
        <dbReference type="Pfam" id="PF00135"/>
    </source>
</evidence>
<feature type="domain" description="Carboxylesterase type B" evidence="4">
    <location>
        <begin position="58"/>
        <end position="505"/>
    </location>
</feature>
<dbReference type="PANTHER" id="PTHR11559">
    <property type="entry name" value="CARBOXYLESTERASE"/>
    <property type="match status" value="1"/>
</dbReference>
<protein>
    <recommendedName>
        <fullName evidence="3">Carboxylic ester hydrolase</fullName>
        <ecNumber evidence="3">3.1.1.-</ecNumber>
    </recommendedName>
</protein>
<dbReference type="InterPro" id="IPR029058">
    <property type="entry name" value="AB_hydrolase_fold"/>
</dbReference>
<dbReference type="SUPFAM" id="SSF53474">
    <property type="entry name" value="alpha/beta-Hydrolases"/>
    <property type="match status" value="1"/>
</dbReference>
<evidence type="ECO:0000256" key="1">
    <source>
        <dbReference type="ARBA" id="ARBA00005964"/>
    </source>
</evidence>
<dbReference type="InterPro" id="IPR002018">
    <property type="entry name" value="CarbesteraseB"/>
</dbReference>
<dbReference type="InterPro" id="IPR050309">
    <property type="entry name" value="Type-B_Carboxylest/Lipase"/>
</dbReference>
<dbReference type="PROSITE" id="PS00941">
    <property type="entry name" value="CARBOXYLESTERASE_B_2"/>
    <property type="match status" value="1"/>
</dbReference>
<dbReference type="InterPro" id="IPR019826">
    <property type="entry name" value="Carboxylesterase_B_AS"/>
</dbReference>
<dbReference type="EMBL" id="JAQQCF010000039">
    <property type="protein sequence ID" value="MFM0641350.1"/>
    <property type="molecule type" value="Genomic_DNA"/>
</dbReference>
<keyword evidence="6" id="KW-1185">Reference proteome</keyword>
<gene>
    <name evidence="5" type="ORF">PQQ63_32115</name>
</gene>
<evidence type="ECO:0000313" key="5">
    <source>
        <dbReference type="EMBL" id="MFM0641350.1"/>
    </source>
</evidence>